<sequence>MSDIYLIDVAIRCPSDTNDMIPDDARLFIVGSNKVKRIERFAKEPKGPSWILSESIQMYDNPLSTKLTVMMEYPIHHFKQLGFVELGRDDVLAQRTEKYEIVRPLLQDNDGPQLQLIAHCVIIPPDNPPEKYSSKAFEDAIEEETFKSRLTVAILRGQKIGEAETLCMSFDVKYDLALQLSNDNPDKPMRLMRLGDTFRTLYQESLANVELDLAITAYQAAVTFAPGHRWEAELHKKLGLALVDRMEHSNEFSDIENAVCAFERWLTLTPDCHDDKHIYLNTLGICFCRRFDHSGERVDIDHAIAAHERAVHLTNDDNACCLSNLGNSLICRYKLLGELVDLDKAIFAHERAAQLTPDGDANKAAVMGNLASSLMSRFQCSGDFVDINKAIFVQERVLHLKPDAKHLHNLGVFLLLRFRFSRDLVDIDKAISTQEQAMHLTPDGHPDIPNILSSLGNSFGRRFSDWSQSLIDIDKAISAHERAVYLTPDGYPKKRLYLGNLAISFGRRFSASGDIVDLNKAIFNDERALYLHPDGHIDKPKVLNSLGGDFRSRFERFGDLVDADKSISAYERALHLTPDGHAEMPSQLSNLGSTYILRYRHSGDIVDNDKGISIIKQALHLTPDGDPNKPTRLNNLGRALSDRFKHSGELVDIEQSISVQEEALHLIPDGHPGKSLCLNNLGNSFFDHFSQSRDLADSSAAISYFHLAAIDSTGSPSARYGAALQWARSSLTIDLDLSSALQGYAVALDLLPRVASLGQTILARHRELTSTGHVTSEAAAAAISAGQYDMALEWLEQGRCIVWNQLLNLRTPVDALRDVNASLADDIIRTSRALELASTHSADSPDISIPSDLQLSMEQVAQHHRRLAEEWERLVKRARDIPGFEDFLQPKKVELLHTAADAGPVVIINIDKLRCDALVLVAGLKEVMHIPLDHFPYKRAKQLHESLNQLLLSAGVRARDTRAMRRVNVTGTTDADFPLILSDIWSNVVKPVLDGLAFTASCTVDPPRIWWCATGPLAFLPIHAAGIYDKGVASVNISDYVVSSYIPTLNALINAAKHHEECRTFQGILTVSQPNTPGQSVLPNTTVELAQIKKRACGFSVHVLEGSFALVESVVKGMEANSWVHLACHAVQDTAEPTRSALCLYDGCLDLATIITKSFPHADFAFLSACQTATGDEKLSEEAIHLAAGLMLAGYGGTIATMWSIQDKDGPVIADSVYSDLFSDTEPDSTRAALALHHAVKYLRQKEGDLAFLSWVPFIHMGI</sequence>
<dbReference type="Gene3D" id="1.25.40.10">
    <property type="entry name" value="Tetratricopeptide repeat domain"/>
    <property type="match status" value="2"/>
</dbReference>
<feature type="domain" description="CHAT" evidence="1">
    <location>
        <begin position="985"/>
        <end position="1262"/>
    </location>
</feature>
<protein>
    <recommendedName>
        <fullName evidence="1">CHAT domain-containing protein</fullName>
    </recommendedName>
</protein>
<dbReference type="EMBL" id="KN833029">
    <property type="protein sequence ID" value="KIM76963.1"/>
    <property type="molecule type" value="Genomic_DNA"/>
</dbReference>
<dbReference type="AlphaFoldDB" id="A0A0C3ASQ1"/>
<dbReference type="STRING" id="765440.A0A0C3ASQ1"/>
<dbReference type="Pfam" id="PF12770">
    <property type="entry name" value="CHAT"/>
    <property type="match status" value="1"/>
</dbReference>
<dbReference type="PANTHER" id="PTHR19959">
    <property type="entry name" value="KINESIN LIGHT CHAIN"/>
    <property type="match status" value="1"/>
</dbReference>
<dbReference type="SUPFAM" id="SSF48452">
    <property type="entry name" value="TPR-like"/>
    <property type="match status" value="1"/>
</dbReference>
<dbReference type="InterPro" id="IPR011990">
    <property type="entry name" value="TPR-like_helical_dom_sf"/>
</dbReference>
<name>A0A0C3ASQ1_PILCF</name>
<dbReference type="InParanoid" id="A0A0C3ASQ1"/>
<evidence type="ECO:0000259" key="1">
    <source>
        <dbReference type="Pfam" id="PF12770"/>
    </source>
</evidence>
<keyword evidence="3" id="KW-1185">Reference proteome</keyword>
<evidence type="ECO:0000313" key="3">
    <source>
        <dbReference type="Proteomes" id="UP000054166"/>
    </source>
</evidence>
<reference evidence="2 3" key="1">
    <citation type="submission" date="2014-04" db="EMBL/GenBank/DDBJ databases">
        <authorList>
            <consortium name="DOE Joint Genome Institute"/>
            <person name="Kuo A."/>
            <person name="Tarkka M."/>
            <person name="Buscot F."/>
            <person name="Kohler A."/>
            <person name="Nagy L.G."/>
            <person name="Floudas D."/>
            <person name="Copeland A."/>
            <person name="Barry K.W."/>
            <person name="Cichocki N."/>
            <person name="Veneault-Fourrey C."/>
            <person name="LaButti K."/>
            <person name="Lindquist E.A."/>
            <person name="Lipzen A."/>
            <person name="Lundell T."/>
            <person name="Morin E."/>
            <person name="Murat C."/>
            <person name="Sun H."/>
            <person name="Tunlid A."/>
            <person name="Henrissat B."/>
            <person name="Grigoriev I.V."/>
            <person name="Hibbett D.S."/>
            <person name="Martin F."/>
            <person name="Nordberg H.P."/>
            <person name="Cantor M.N."/>
            <person name="Hua S.X."/>
        </authorList>
    </citation>
    <scope>NUCLEOTIDE SEQUENCE [LARGE SCALE GENOMIC DNA]</scope>
    <source>
        <strain evidence="2 3">F 1598</strain>
    </source>
</reference>
<dbReference type="PANTHER" id="PTHR19959:SF119">
    <property type="entry name" value="FUNGAL LIPASE-LIKE DOMAIN-CONTAINING PROTEIN"/>
    <property type="match status" value="1"/>
</dbReference>
<dbReference type="InterPro" id="IPR024983">
    <property type="entry name" value="CHAT_dom"/>
</dbReference>
<organism evidence="2 3">
    <name type="scientific">Piloderma croceum (strain F 1598)</name>
    <dbReference type="NCBI Taxonomy" id="765440"/>
    <lineage>
        <taxon>Eukaryota</taxon>
        <taxon>Fungi</taxon>
        <taxon>Dikarya</taxon>
        <taxon>Basidiomycota</taxon>
        <taxon>Agaricomycotina</taxon>
        <taxon>Agaricomycetes</taxon>
        <taxon>Agaricomycetidae</taxon>
        <taxon>Atheliales</taxon>
        <taxon>Atheliaceae</taxon>
        <taxon>Piloderma</taxon>
    </lineage>
</organism>
<proteinExistence type="predicted"/>
<accession>A0A0C3ASQ1</accession>
<reference evidence="3" key="2">
    <citation type="submission" date="2015-01" db="EMBL/GenBank/DDBJ databases">
        <title>Evolutionary Origins and Diversification of the Mycorrhizal Mutualists.</title>
        <authorList>
            <consortium name="DOE Joint Genome Institute"/>
            <consortium name="Mycorrhizal Genomics Consortium"/>
            <person name="Kohler A."/>
            <person name="Kuo A."/>
            <person name="Nagy L.G."/>
            <person name="Floudas D."/>
            <person name="Copeland A."/>
            <person name="Barry K.W."/>
            <person name="Cichocki N."/>
            <person name="Veneault-Fourrey C."/>
            <person name="LaButti K."/>
            <person name="Lindquist E.A."/>
            <person name="Lipzen A."/>
            <person name="Lundell T."/>
            <person name="Morin E."/>
            <person name="Murat C."/>
            <person name="Riley R."/>
            <person name="Ohm R."/>
            <person name="Sun H."/>
            <person name="Tunlid A."/>
            <person name="Henrissat B."/>
            <person name="Grigoriev I.V."/>
            <person name="Hibbett D.S."/>
            <person name="Martin F."/>
        </authorList>
    </citation>
    <scope>NUCLEOTIDE SEQUENCE [LARGE SCALE GENOMIC DNA]</scope>
    <source>
        <strain evidence="3">F 1598</strain>
    </source>
</reference>
<dbReference type="HOGENOM" id="CLU_001305_0_1_1"/>
<gene>
    <name evidence="2" type="ORF">PILCRDRAFT_825717</name>
</gene>
<dbReference type="Proteomes" id="UP000054166">
    <property type="component" value="Unassembled WGS sequence"/>
</dbReference>
<dbReference type="OrthoDB" id="9991317at2759"/>
<evidence type="ECO:0000313" key="2">
    <source>
        <dbReference type="EMBL" id="KIM76963.1"/>
    </source>
</evidence>